<feature type="compositionally biased region" description="Low complexity" evidence="2">
    <location>
        <begin position="401"/>
        <end position="415"/>
    </location>
</feature>
<dbReference type="Gene3D" id="2.30.29.30">
    <property type="entry name" value="Pleckstrin-homology domain (PH domain)/Phosphotyrosine-binding domain (PTB)"/>
    <property type="match status" value="1"/>
</dbReference>
<feature type="region of interest" description="Disordered" evidence="2">
    <location>
        <begin position="557"/>
        <end position="591"/>
    </location>
</feature>
<dbReference type="EMBL" id="ASPP01004707">
    <property type="protein sequence ID" value="ETO31784.1"/>
    <property type="molecule type" value="Genomic_DNA"/>
</dbReference>
<dbReference type="PROSITE" id="PS50003">
    <property type="entry name" value="PH_DOMAIN"/>
    <property type="match status" value="1"/>
</dbReference>
<dbReference type="OrthoDB" id="8693905at2759"/>
<dbReference type="AlphaFoldDB" id="X6P127"/>
<evidence type="ECO:0000313" key="4">
    <source>
        <dbReference type="EMBL" id="ETO31784.1"/>
    </source>
</evidence>
<feature type="compositionally biased region" description="Polar residues" evidence="2">
    <location>
        <begin position="562"/>
        <end position="576"/>
    </location>
</feature>
<dbReference type="InterPro" id="IPR001849">
    <property type="entry name" value="PH_domain"/>
</dbReference>
<evidence type="ECO:0000256" key="1">
    <source>
        <dbReference type="SAM" id="Coils"/>
    </source>
</evidence>
<dbReference type="SUPFAM" id="SSF50729">
    <property type="entry name" value="PH domain-like"/>
    <property type="match status" value="1"/>
</dbReference>
<feature type="region of interest" description="Disordered" evidence="2">
    <location>
        <begin position="52"/>
        <end position="72"/>
    </location>
</feature>
<name>X6P127_RETFI</name>
<proteinExistence type="predicted"/>
<evidence type="ECO:0000313" key="5">
    <source>
        <dbReference type="Proteomes" id="UP000023152"/>
    </source>
</evidence>
<keyword evidence="1" id="KW-0175">Coiled coil</keyword>
<dbReference type="SMART" id="SM00233">
    <property type="entry name" value="PH"/>
    <property type="match status" value="1"/>
</dbReference>
<feature type="region of interest" description="Disordered" evidence="2">
    <location>
        <begin position="447"/>
        <end position="468"/>
    </location>
</feature>
<keyword evidence="5" id="KW-1185">Reference proteome</keyword>
<dbReference type="Proteomes" id="UP000023152">
    <property type="component" value="Unassembled WGS sequence"/>
</dbReference>
<evidence type="ECO:0000256" key="2">
    <source>
        <dbReference type="SAM" id="MobiDB-lite"/>
    </source>
</evidence>
<comment type="caution">
    <text evidence="4">The sequence shown here is derived from an EMBL/GenBank/DDBJ whole genome shotgun (WGS) entry which is preliminary data.</text>
</comment>
<accession>X6P127</accession>
<feature type="non-terminal residue" evidence="4">
    <location>
        <position position="1"/>
    </location>
</feature>
<sequence>LFEGFLNRCFVKEVHFRANTEELIKMAWFSKTLPIEEQDMLLSWAGMKKKTEPKKSVSVSESEKEEEDEDVKNDVSTLELIMKQLKEIQELFNDHEIKEQQEKDEAENTEKYGVLDNANVNELQDTADDISNSTEANQCDEEKVTQICLKVAAITDGVAKHIISGKEVEYILLSTGGENDSAINSSDDDTEIQSHGNNSPRLLSDNDGLDSVVGKSANNELPRSQLPTKEELFQEPLPGTLYKRGYLIKKKARLRRNEVRFFVFKERALYWFGDLETDKKPRGRILFGDNILQLKRVNPSTIAIRHTRKNGKKYVLQGMSKTDTDDIDAWFRLFREATLRYCTNFRSEDGTIDASTGNGANLNGQEVGNSTMSATATTTTITTTITTTTNNNIKTSPAQPPVNNGTNGTATTTPFAGNKLRVDHVTIEEKSANGMENGAKAREEVALDDRQKQNQRNSSAVANGRIPQLSLDAIQTTTPNVPNTDVTPNSNLAGVAERESIAIEDHTYKFAYGFLRDTVYESMLYAQRIKIHKNAEEYFKSLGIEKLRERHRELGSPENVGMKQNMNLTNTGSRNSSQRKRKGFPKFIGLG</sequence>
<organism evidence="4 5">
    <name type="scientific">Reticulomyxa filosa</name>
    <dbReference type="NCBI Taxonomy" id="46433"/>
    <lineage>
        <taxon>Eukaryota</taxon>
        <taxon>Sar</taxon>
        <taxon>Rhizaria</taxon>
        <taxon>Retaria</taxon>
        <taxon>Foraminifera</taxon>
        <taxon>Monothalamids</taxon>
        <taxon>Reticulomyxidae</taxon>
        <taxon>Reticulomyxa</taxon>
    </lineage>
</organism>
<protein>
    <recommendedName>
        <fullName evidence="3">PH domain-containing protein</fullName>
    </recommendedName>
</protein>
<feature type="coiled-coil region" evidence="1">
    <location>
        <begin position="78"/>
        <end position="105"/>
    </location>
</feature>
<feature type="domain" description="PH" evidence="3">
    <location>
        <begin position="240"/>
        <end position="339"/>
    </location>
</feature>
<dbReference type="InterPro" id="IPR011993">
    <property type="entry name" value="PH-like_dom_sf"/>
</dbReference>
<feature type="region of interest" description="Disordered" evidence="2">
    <location>
        <begin position="182"/>
        <end position="209"/>
    </location>
</feature>
<feature type="region of interest" description="Disordered" evidence="2">
    <location>
        <begin position="389"/>
        <end position="415"/>
    </location>
</feature>
<evidence type="ECO:0000259" key="3">
    <source>
        <dbReference type="PROSITE" id="PS50003"/>
    </source>
</evidence>
<gene>
    <name evidence="4" type="ORF">RFI_05335</name>
</gene>
<reference evidence="4 5" key="1">
    <citation type="journal article" date="2013" name="Curr. Biol.">
        <title>The Genome of the Foraminiferan Reticulomyxa filosa.</title>
        <authorList>
            <person name="Glockner G."/>
            <person name="Hulsmann N."/>
            <person name="Schleicher M."/>
            <person name="Noegel A.A."/>
            <person name="Eichinger L."/>
            <person name="Gallinger C."/>
            <person name="Pawlowski J."/>
            <person name="Sierra R."/>
            <person name="Euteneuer U."/>
            <person name="Pillet L."/>
            <person name="Moustafa A."/>
            <person name="Platzer M."/>
            <person name="Groth M."/>
            <person name="Szafranski K."/>
            <person name="Schliwa M."/>
        </authorList>
    </citation>
    <scope>NUCLEOTIDE SEQUENCE [LARGE SCALE GENOMIC DNA]</scope>
</reference>